<comment type="subcellular location">
    <subcellularLocation>
        <location evidence="3">Cell projection</location>
        <location evidence="3">Ruffle membrane</location>
    </subcellularLocation>
    <subcellularLocation>
        <location evidence="2">Cytoplasm</location>
    </subcellularLocation>
    <subcellularLocation>
        <location evidence="1">Membrane</location>
        <topology evidence="1">Peripheral membrane protein</topology>
    </subcellularLocation>
</comment>
<dbReference type="InterPro" id="IPR006683">
    <property type="entry name" value="Thioestr_dom"/>
</dbReference>
<dbReference type="STRING" id="91360.SAMN05660330_00084"/>
<gene>
    <name evidence="25" type="ORF">SAMN05660330_00084</name>
</gene>
<evidence type="ECO:0000256" key="10">
    <source>
        <dbReference type="ARBA" id="ARBA00023098"/>
    </source>
</evidence>
<evidence type="ECO:0000256" key="16">
    <source>
        <dbReference type="ARBA" id="ARBA00038848"/>
    </source>
</evidence>
<dbReference type="CDD" id="cd03443">
    <property type="entry name" value="PaaI_thioesterase"/>
    <property type="match status" value="1"/>
</dbReference>
<dbReference type="Gene3D" id="3.10.129.10">
    <property type="entry name" value="Hotdog Thioesterase"/>
    <property type="match status" value="1"/>
</dbReference>
<keyword evidence="11" id="KW-0472">Membrane</keyword>
<dbReference type="GO" id="GO:0005737">
    <property type="term" value="C:cytoplasm"/>
    <property type="evidence" value="ECO:0007669"/>
    <property type="project" value="UniProtKB-SubCell"/>
</dbReference>
<evidence type="ECO:0000256" key="4">
    <source>
        <dbReference type="ARBA" id="ARBA00022475"/>
    </source>
</evidence>
<comment type="catalytic activity">
    <reaction evidence="23">
        <text>tetradecanoyl-CoA + H2O = tetradecanoate + CoA + H(+)</text>
        <dbReference type="Rhea" id="RHEA:40119"/>
        <dbReference type="ChEBI" id="CHEBI:15377"/>
        <dbReference type="ChEBI" id="CHEBI:15378"/>
        <dbReference type="ChEBI" id="CHEBI:30807"/>
        <dbReference type="ChEBI" id="CHEBI:57287"/>
        <dbReference type="ChEBI" id="CHEBI:57385"/>
    </reaction>
    <physiologicalReaction direction="left-to-right" evidence="23">
        <dbReference type="Rhea" id="RHEA:40120"/>
    </physiologicalReaction>
</comment>
<evidence type="ECO:0000256" key="2">
    <source>
        <dbReference type="ARBA" id="ARBA00004496"/>
    </source>
</evidence>
<evidence type="ECO:0000256" key="21">
    <source>
        <dbReference type="ARBA" id="ARBA00047969"/>
    </source>
</evidence>
<keyword evidence="4" id="KW-1003">Cell membrane</keyword>
<comment type="catalytic activity">
    <reaction evidence="21">
        <text>decanoyl-CoA + H2O = decanoate + CoA + H(+)</text>
        <dbReference type="Rhea" id="RHEA:40059"/>
        <dbReference type="ChEBI" id="CHEBI:15377"/>
        <dbReference type="ChEBI" id="CHEBI:15378"/>
        <dbReference type="ChEBI" id="CHEBI:27689"/>
        <dbReference type="ChEBI" id="CHEBI:57287"/>
        <dbReference type="ChEBI" id="CHEBI:61430"/>
    </reaction>
    <physiologicalReaction direction="left-to-right" evidence="21">
        <dbReference type="Rhea" id="RHEA:40060"/>
    </physiologicalReaction>
</comment>
<evidence type="ECO:0000256" key="3">
    <source>
        <dbReference type="ARBA" id="ARBA00004632"/>
    </source>
</evidence>
<evidence type="ECO:0000256" key="6">
    <source>
        <dbReference type="ARBA" id="ARBA00022703"/>
    </source>
</evidence>
<evidence type="ECO:0000256" key="9">
    <source>
        <dbReference type="ARBA" id="ARBA00022946"/>
    </source>
</evidence>
<keyword evidence="9" id="KW-0809">Transit peptide</keyword>
<dbReference type="SUPFAM" id="SSF54637">
    <property type="entry name" value="Thioesterase/thiol ester dehydrase-isomerase"/>
    <property type="match status" value="1"/>
</dbReference>
<dbReference type="AlphaFoldDB" id="A0A1H0IZZ5"/>
<comment type="catalytic activity">
    <reaction evidence="22">
        <text>dodecanoyl-CoA + H2O = dodecanoate + CoA + H(+)</text>
        <dbReference type="Rhea" id="RHEA:30135"/>
        <dbReference type="ChEBI" id="CHEBI:15377"/>
        <dbReference type="ChEBI" id="CHEBI:15378"/>
        <dbReference type="ChEBI" id="CHEBI:18262"/>
        <dbReference type="ChEBI" id="CHEBI:57287"/>
        <dbReference type="ChEBI" id="CHEBI:57375"/>
    </reaction>
    <physiologicalReaction direction="left-to-right" evidence="22">
        <dbReference type="Rhea" id="RHEA:30136"/>
    </physiologicalReaction>
</comment>
<dbReference type="Proteomes" id="UP000199073">
    <property type="component" value="Unassembled WGS sequence"/>
</dbReference>
<dbReference type="GO" id="GO:0006631">
    <property type="term" value="P:fatty acid metabolic process"/>
    <property type="evidence" value="ECO:0007669"/>
    <property type="project" value="UniProtKB-KW"/>
</dbReference>
<evidence type="ECO:0000256" key="15">
    <source>
        <dbReference type="ARBA" id="ARBA00038456"/>
    </source>
</evidence>
<evidence type="ECO:0000313" key="25">
    <source>
        <dbReference type="EMBL" id="SDO36701.1"/>
    </source>
</evidence>
<dbReference type="InterPro" id="IPR029069">
    <property type="entry name" value="HotDog_dom_sf"/>
</dbReference>
<dbReference type="PANTHER" id="PTHR12418:SF19">
    <property type="entry name" value="ACYL-COENZYME A THIOESTERASE THEM4"/>
    <property type="match status" value="1"/>
</dbReference>
<reference evidence="25 26" key="1">
    <citation type="submission" date="2016-10" db="EMBL/GenBank/DDBJ databases">
        <authorList>
            <person name="de Groot N.N."/>
        </authorList>
    </citation>
    <scope>NUCLEOTIDE SEQUENCE [LARGE SCALE GENOMIC DNA]</scope>
    <source>
        <strain evidence="25 26">DSM 12130</strain>
    </source>
</reference>
<evidence type="ECO:0000256" key="22">
    <source>
        <dbReference type="ARBA" id="ARBA00048074"/>
    </source>
</evidence>
<dbReference type="GO" id="GO:0016790">
    <property type="term" value="F:thiolester hydrolase activity"/>
    <property type="evidence" value="ECO:0007669"/>
    <property type="project" value="UniProtKB-ARBA"/>
</dbReference>
<keyword evidence="12" id="KW-0966">Cell projection</keyword>
<comment type="catalytic activity">
    <reaction evidence="20">
        <text>hexadecanoyl-CoA + H2O = hexadecanoate + CoA + H(+)</text>
        <dbReference type="Rhea" id="RHEA:16645"/>
        <dbReference type="ChEBI" id="CHEBI:7896"/>
        <dbReference type="ChEBI" id="CHEBI:15377"/>
        <dbReference type="ChEBI" id="CHEBI:15378"/>
        <dbReference type="ChEBI" id="CHEBI:57287"/>
        <dbReference type="ChEBI" id="CHEBI:57379"/>
        <dbReference type="EC" id="3.1.2.2"/>
    </reaction>
    <physiologicalReaction direction="left-to-right" evidence="20">
        <dbReference type="Rhea" id="RHEA:16646"/>
    </physiologicalReaction>
</comment>
<keyword evidence="8" id="KW-0276">Fatty acid metabolism</keyword>
<dbReference type="RefSeq" id="WP_176761017.1">
    <property type="nucleotide sequence ID" value="NZ_FNJI01000001.1"/>
</dbReference>
<evidence type="ECO:0000256" key="19">
    <source>
        <dbReference type="ARBA" id="ARBA00047588"/>
    </source>
</evidence>
<keyword evidence="7" id="KW-0378">Hydrolase</keyword>
<protein>
    <recommendedName>
        <fullName evidence="17">Acyl-coenzyme A thioesterase THEM4</fullName>
        <ecNumber evidence="16">3.1.2.2</ecNumber>
    </recommendedName>
    <alternativeName>
        <fullName evidence="18">Thioesterase superfamily member 4</fullName>
    </alternativeName>
</protein>
<dbReference type="InterPro" id="IPR052365">
    <property type="entry name" value="THEM4/THEM5_acyl-CoA_thioest"/>
</dbReference>
<evidence type="ECO:0000256" key="7">
    <source>
        <dbReference type="ARBA" id="ARBA00022801"/>
    </source>
</evidence>
<evidence type="ECO:0000256" key="18">
    <source>
        <dbReference type="ARBA" id="ARBA00043210"/>
    </source>
</evidence>
<evidence type="ECO:0000256" key="12">
    <source>
        <dbReference type="ARBA" id="ARBA00023273"/>
    </source>
</evidence>
<name>A0A1H0IZZ5_9BACT</name>
<organism evidence="25 26">
    <name type="scientific">Desulforhopalus singaporensis</name>
    <dbReference type="NCBI Taxonomy" id="91360"/>
    <lineage>
        <taxon>Bacteria</taxon>
        <taxon>Pseudomonadati</taxon>
        <taxon>Thermodesulfobacteriota</taxon>
        <taxon>Desulfobulbia</taxon>
        <taxon>Desulfobulbales</taxon>
        <taxon>Desulfocapsaceae</taxon>
        <taxon>Desulforhopalus</taxon>
    </lineage>
</organism>
<evidence type="ECO:0000256" key="20">
    <source>
        <dbReference type="ARBA" id="ARBA00047734"/>
    </source>
</evidence>
<keyword evidence="6" id="KW-0053">Apoptosis</keyword>
<keyword evidence="5" id="KW-0963">Cytoplasm</keyword>
<comment type="similarity">
    <text evidence="15">Belongs to the THEM4/THEM5 thioesterase family.</text>
</comment>
<evidence type="ECO:0000313" key="26">
    <source>
        <dbReference type="Proteomes" id="UP000199073"/>
    </source>
</evidence>
<keyword evidence="26" id="KW-1185">Reference proteome</keyword>
<evidence type="ECO:0000256" key="1">
    <source>
        <dbReference type="ARBA" id="ARBA00004170"/>
    </source>
</evidence>
<evidence type="ECO:0000256" key="11">
    <source>
        <dbReference type="ARBA" id="ARBA00023136"/>
    </source>
</evidence>
<evidence type="ECO:0000256" key="14">
    <source>
        <dbReference type="ARBA" id="ARBA00037002"/>
    </source>
</evidence>
<dbReference type="Pfam" id="PF03061">
    <property type="entry name" value="4HBT"/>
    <property type="match status" value="1"/>
</dbReference>
<evidence type="ECO:0000256" key="13">
    <source>
        <dbReference type="ARBA" id="ARBA00035852"/>
    </source>
</evidence>
<dbReference type="PANTHER" id="PTHR12418">
    <property type="entry name" value="ACYL-COENZYME A THIOESTERASE THEM4"/>
    <property type="match status" value="1"/>
</dbReference>
<comment type="catalytic activity">
    <reaction evidence="14">
        <text>(9Z)-octadecenoyl-CoA + H2O = (9Z)-octadecenoate + CoA + H(+)</text>
        <dbReference type="Rhea" id="RHEA:40139"/>
        <dbReference type="ChEBI" id="CHEBI:15377"/>
        <dbReference type="ChEBI" id="CHEBI:15378"/>
        <dbReference type="ChEBI" id="CHEBI:30823"/>
        <dbReference type="ChEBI" id="CHEBI:57287"/>
        <dbReference type="ChEBI" id="CHEBI:57387"/>
    </reaction>
    <physiologicalReaction direction="left-to-right" evidence="14">
        <dbReference type="Rhea" id="RHEA:40140"/>
    </physiologicalReaction>
</comment>
<evidence type="ECO:0000256" key="23">
    <source>
        <dbReference type="ARBA" id="ARBA00048180"/>
    </source>
</evidence>
<comment type="catalytic activity">
    <reaction evidence="13">
        <text>(5Z,8Z,11Z,14Z)-eicosatetraenoyl-CoA + H2O = (5Z,8Z,11Z,14Z)-eicosatetraenoate + CoA + H(+)</text>
        <dbReference type="Rhea" id="RHEA:40151"/>
        <dbReference type="ChEBI" id="CHEBI:15377"/>
        <dbReference type="ChEBI" id="CHEBI:15378"/>
        <dbReference type="ChEBI" id="CHEBI:32395"/>
        <dbReference type="ChEBI" id="CHEBI:57287"/>
        <dbReference type="ChEBI" id="CHEBI:57368"/>
    </reaction>
    <physiologicalReaction direction="left-to-right" evidence="13">
        <dbReference type="Rhea" id="RHEA:40152"/>
    </physiologicalReaction>
</comment>
<comment type="catalytic activity">
    <reaction evidence="19">
        <text>octanoyl-CoA + H2O = octanoate + CoA + H(+)</text>
        <dbReference type="Rhea" id="RHEA:30143"/>
        <dbReference type="ChEBI" id="CHEBI:15377"/>
        <dbReference type="ChEBI" id="CHEBI:15378"/>
        <dbReference type="ChEBI" id="CHEBI:25646"/>
        <dbReference type="ChEBI" id="CHEBI:57287"/>
        <dbReference type="ChEBI" id="CHEBI:57386"/>
    </reaction>
    <physiologicalReaction direction="left-to-right" evidence="19">
        <dbReference type="Rhea" id="RHEA:30144"/>
    </physiologicalReaction>
</comment>
<evidence type="ECO:0000256" key="8">
    <source>
        <dbReference type="ARBA" id="ARBA00022832"/>
    </source>
</evidence>
<dbReference type="GO" id="GO:0016020">
    <property type="term" value="C:membrane"/>
    <property type="evidence" value="ECO:0007669"/>
    <property type="project" value="UniProtKB-SubCell"/>
</dbReference>
<evidence type="ECO:0000259" key="24">
    <source>
        <dbReference type="Pfam" id="PF03061"/>
    </source>
</evidence>
<dbReference type="EMBL" id="FNJI01000001">
    <property type="protein sequence ID" value="SDO36701.1"/>
    <property type="molecule type" value="Genomic_DNA"/>
</dbReference>
<sequence length="137" mass="15248">MTKHVPDRHAVSSHRYCLMCGCDNPLSFGLDFKLDSNNIAAATFRPDENLQGYQGIVHGGVLSALLDTAMAQCLLKQNIEALTGELTIRFYQPVACNSLLSIRAWVDSSLPPLFHLRAEILVDDRLACKARAKFMQR</sequence>
<keyword evidence="10" id="KW-0443">Lipid metabolism</keyword>
<dbReference type="EC" id="3.1.2.2" evidence="16"/>
<accession>A0A1H0IZZ5</accession>
<feature type="domain" description="Thioesterase" evidence="24">
    <location>
        <begin position="54"/>
        <end position="108"/>
    </location>
</feature>
<proteinExistence type="inferred from homology"/>
<evidence type="ECO:0000256" key="5">
    <source>
        <dbReference type="ARBA" id="ARBA00022490"/>
    </source>
</evidence>
<evidence type="ECO:0000256" key="17">
    <source>
        <dbReference type="ARBA" id="ARBA00040123"/>
    </source>
</evidence>